<gene>
    <name evidence="1" type="ORF">NKI81_07115</name>
</gene>
<accession>A0ACC6SVG3</accession>
<proteinExistence type="predicted"/>
<reference evidence="1 2" key="1">
    <citation type="journal article" date="2024" name="Proc. Natl. Acad. Sci. U.S.A.">
        <title>The evolutionary genomics of adaptation to stress in wild rhizobium bacteria.</title>
        <authorList>
            <person name="Kehlet-Delgado H."/>
            <person name="Montoya A.P."/>
            <person name="Jensen K.T."/>
            <person name="Wendlandt C.E."/>
            <person name="Dexheimer C."/>
            <person name="Roberts M."/>
            <person name="Torres Martinez L."/>
            <person name="Friesen M.L."/>
            <person name="Griffitts J.S."/>
            <person name="Porter S.S."/>
        </authorList>
    </citation>
    <scope>NUCLEOTIDE SEQUENCE [LARGE SCALE GENOMIC DNA]</scope>
    <source>
        <strain evidence="1 2">M0468</strain>
    </source>
</reference>
<evidence type="ECO:0000313" key="1">
    <source>
        <dbReference type="EMBL" id="MER9283732.1"/>
    </source>
</evidence>
<dbReference type="EMBL" id="JAMYRI010000003">
    <property type="protein sequence ID" value="MER9283732.1"/>
    <property type="molecule type" value="Genomic_DNA"/>
</dbReference>
<name>A0ACC6SVG3_9HYPH</name>
<dbReference type="Proteomes" id="UP001480082">
    <property type="component" value="Unassembled WGS sequence"/>
</dbReference>
<keyword evidence="2" id="KW-1185">Reference proteome</keyword>
<evidence type="ECO:0000313" key="2">
    <source>
        <dbReference type="Proteomes" id="UP001480082"/>
    </source>
</evidence>
<protein>
    <submittedName>
        <fullName evidence="1">Uncharacterized protein</fullName>
    </submittedName>
</protein>
<organism evidence="1 2">
    <name type="scientific">Mesorhizobium australicum</name>
    <dbReference type="NCBI Taxonomy" id="536018"/>
    <lineage>
        <taxon>Bacteria</taxon>
        <taxon>Pseudomonadati</taxon>
        <taxon>Pseudomonadota</taxon>
        <taxon>Alphaproteobacteria</taxon>
        <taxon>Hyphomicrobiales</taxon>
        <taxon>Phyllobacteriaceae</taxon>
        <taxon>Mesorhizobium</taxon>
    </lineage>
</organism>
<comment type="caution">
    <text evidence="1">The sequence shown here is derived from an EMBL/GenBank/DDBJ whole genome shotgun (WGS) entry which is preliminary data.</text>
</comment>
<sequence length="112" mass="12562">MADRGADEPLLERWAYRSVGPLKWEKDHRRTWGPAYEVDKPWTATIAKAGVPADTIMYAFRHSSIVRGLKAGLPVRLVAALHDTSSEMIEKHYSAFIVDATEELSRRAALAL</sequence>